<dbReference type="RefSeq" id="WP_076625054.1">
    <property type="nucleotide sequence ID" value="NZ_BMEW01000002.1"/>
</dbReference>
<sequence length="200" mass="22733">MSLAAPITRPELTLPEAEAALLRETYDRAGVILEYGSGGSTVLAAEQPGKTVLSVESSRDWARMMRDWFAANPPAKGSAAHVIWSDIGPTKEWGHPVDESEWRRWPRYPLEVWELPEFRQPDVVLVDGRFRVGCALAAAFLSEQPLTLLFDDYGPREHYHKVEQFLGRPQMTGRMARFEITPQPIPPGRLLRIIQWMTRP</sequence>
<dbReference type="STRING" id="1229727.Ga0080559_TMP4724"/>
<dbReference type="KEGG" id="tpro:Ga0080559_TMP4724"/>
<proteinExistence type="predicted"/>
<name>A0A1U7DBT3_9RHOB</name>
<dbReference type="InterPro" id="IPR029063">
    <property type="entry name" value="SAM-dependent_MTases_sf"/>
</dbReference>
<gene>
    <name evidence="1" type="ORF">Ga0080559_TMP4724</name>
</gene>
<protein>
    <submittedName>
        <fullName evidence="1">Uncharacterized protein</fullName>
    </submittedName>
</protein>
<dbReference type="Gene3D" id="3.40.50.150">
    <property type="entry name" value="Vaccinia Virus protein VP39"/>
    <property type="match status" value="1"/>
</dbReference>
<evidence type="ECO:0000313" key="1">
    <source>
        <dbReference type="EMBL" id="APX25520.1"/>
    </source>
</evidence>
<accession>A0A1U7DBT3</accession>
<reference evidence="1 2" key="1">
    <citation type="submission" date="2016-03" db="EMBL/GenBank/DDBJ databases">
        <title>Deep-sea bacteria in the southern Pacific.</title>
        <authorList>
            <person name="Tang K."/>
        </authorList>
    </citation>
    <scope>NUCLEOTIDE SEQUENCE [LARGE SCALE GENOMIC DNA]</scope>
    <source>
        <strain evidence="1 2">JLT2016</strain>
    </source>
</reference>
<evidence type="ECO:0000313" key="2">
    <source>
        <dbReference type="Proteomes" id="UP000186559"/>
    </source>
</evidence>
<keyword evidence="2" id="KW-1185">Reference proteome</keyword>
<dbReference type="AlphaFoldDB" id="A0A1U7DBT3"/>
<dbReference type="EMBL" id="CP014796">
    <property type="protein sequence ID" value="APX25520.1"/>
    <property type="molecule type" value="Genomic_DNA"/>
</dbReference>
<organism evidence="1 2">
    <name type="scientific">Salipiger profundus</name>
    <dbReference type="NCBI Taxonomy" id="1229727"/>
    <lineage>
        <taxon>Bacteria</taxon>
        <taxon>Pseudomonadati</taxon>
        <taxon>Pseudomonadota</taxon>
        <taxon>Alphaproteobacteria</taxon>
        <taxon>Rhodobacterales</taxon>
        <taxon>Roseobacteraceae</taxon>
        <taxon>Salipiger</taxon>
    </lineage>
</organism>
<dbReference type="Proteomes" id="UP000186559">
    <property type="component" value="Chromosome"/>
</dbReference>